<dbReference type="STRING" id="946078.GA0070622_1223"/>
<keyword evidence="3" id="KW-1185">Reference proteome</keyword>
<keyword evidence="1" id="KW-0812">Transmembrane</keyword>
<feature type="transmembrane region" description="Helical" evidence="1">
    <location>
        <begin position="37"/>
        <end position="59"/>
    </location>
</feature>
<name>A0A1A9B576_9ACTN</name>
<dbReference type="RefSeq" id="WP_091569809.1">
    <property type="nucleotide sequence ID" value="NZ_FLRH01000003.1"/>
</dbReference>
<protein>
    <submittedName>
        <fullName evidence="2">Uncharacterized protein</fullName>
    </submittedName>
</protein>
<keyword evidence="1" id="KW-0472">Membrane</keyword>
<evidence type="ECO:0000256" key="1">
    <source>
        <dbReference type="SAM" id="Phobius"/>
    </source>
</evidence>
<dbReference type="Proteomes" id="UP000199558">
    <property type="component" value="Unassembled WGS sequence"/>
</dbReference>
<keyword evidence="1" id="KW-1133">Transmembrane helix</keyword>
<dbReference type="EMBL" id="FLRH01000003">
    <property type="protein sequence ID" value="SBT64253.1"/>
    <property type="molecule type" value="Genomic_DNA"/>
</dbReference>
<sequence>MLTRHPAAAALAAALAVLLGTAALTLAVPDRPSPTGLGALIVLAVLWLATAAVCAAVALRRARTADWQRLHAAAYPLYRRGEPAAFLDIPEAHR</sequence>
<evidence type="ECO:0000313" key="2">
    <source>
        <dbReference type="EMBL" id="SBT64253.1"/>
    </source>
</evidence>
<dbReference type="AlphaFoldDB" id="A0A1A9B576"/>
<reference evidence="3" key="1">
    <citation type="submission" date="2016-06" db="EMBL/GenBank/DDBJ databases">
        <authorList>
            <person name="Varghese N."/>
            <person name="Submissions Spin"/>
        </authorList>
    </citation>
    <scope>NUCLEOTIDE SEQUENCE [LARGE SCALE GENOMIC DNA]</scope>
    <source>
        <strain evidence="3">DSM 45794</strain>
    </source>
</reference>
<proteinExistence type="predicted"/>
<gene>
    <name evidence="2" type="ORF">GA0070622_1223</name>
</gene>
<evidence type="ECO:0000313" key="3">
    <source>
        <dbReference type="Proteomes" id="UP000199558"/>
    </source>
</evidence>
<organism evidence="2 3">
    <name type="scientific">Micromonospora sediminicola</name>
    <dbReference type="NCBI Taxonomy" id="946078"/>
    <lineage>
        <taxon>Bacteria</taxon>
        <taxon>Bacillati</taxon>
        <taxon>Actinomycetota</taxon>
        <taxon>Actinomycetes</taxon>
        <taxon>Micromonosporales</taxon>
        <taxon>Micromonosporaceae</taxon>
        <taxon>Micromonospora</taxon>
    </lineage>
</organism>
<accession>A0A1A9B576</accession>